<organism evidence="1 2">
    <name type="scientific">Irpex rosettiformis</name>
    <dbReference type="NCBI Taxonomy" id="378272"/>
    <lineage>
        <taxon>Eukaryota</taxon>
        <taxon>Fungi</taxon>
        <taxon>Dikarya</taxon>
        <taxon>Basidiomycota</taxon>
        <taxon>Agaricomycotina</taxon>
        <taxon>Agaricomycetes</taxon>
        <taxon>Polyporales</taxon>
        <taxon>Irpicaceae</taxon>
        <taxon>Irpex</taxon>
    </lineage>
</organism>
<evidence type="ECO:0000313" key="2">
    <source>
        <dbReference type="Proteomes" id="UP001055072"/>
    </source>
</evidence>
<gene>
    <name evidence="1" type="ORF">BDY19DRAFT_995778</name>
</gene>
<accession>A0ACB8TWU5</accession>
<dbReference type="EMBL" id="MU274923">
    <property type="protein sequence ID" value="KAI0086483.1"/>
    <property type="molecule type" value="Genomic_DNA"/>
</dbReference>
<proteinExistence type="predicted"/>
<name>A0ACB8TWU5_9APHY</name>
<protein>
    <submittedName>
        <fullName evidence="1">Uncharacterized protein</fullName>
    </submittedName>
</protein>
<dbReference type="Proteomes" id="UP001055072">
    <property type="component" value="Unassembled WGS sequence"/>
</dbReference>
<comment type="caution">
    <text evidence="1">The sequence shown here is derived from an EMBL/GenBank/DDBJ whole genome shotgun (WGS) entry which is preliminary data.</text>
</comment>
<sequence>MPLTGCRGAERMCAMMDMVESITNDTQHELDSTLGVLFIGFMLSIVLYGLSTFQMHVYFTRYPKDGRRTKALVLLIWFIDTASSTLISRMEYYYLIDRFSASFQDLEITNVFLAENALAGFAVLIVHLFYSFRVWTISGKDVMLSGATLTTAVASFVFTIIATVKLTSQQFMANLLTPEIEVVLGLTSGLSIVSNLFIVTSHAFYLRPSREPHIKYPSSFLPQAVLVLASRGVAFTLLHIALLVTIILASLARLATSFASLGTPPFYHKQRQVLRPSLSSTSDVTAYNSSMVVYINSFFAVLNTRTPVNGCGINEEEDANAAEGQGQLSALVFQDPHERSFGQASIL</sequence>
<reference evidence="1" key="1">
    <citation type="journal article" date="2021" name="Environ. Microbiol.">
        <title>Gene family expansions and transcriptome signatures uncover fungal adaptations to wood decay.</title>
        <authorList>
            <person name="Hage H."/>
            <person name="Miyauchi S."/>
            <person name="Viragh M."/>
            <person name="Drula E."/>
            <person name="Min B."/>
            <person name="Chaduli D."/>
            <person name="Navarro D."/>
            <person name="Favel A."/>
            <person name="Norest M."/>
            <person name="Lesage-Meessen L."/>
            <person name="Balint B."/>
            <person name="Merenyi Z."/>
            <person name="de Eugenio L."/>
            <person name="Morin E."/>
            <person name="Martinez A.T."/>
            <person name="Baldrian P."/>
            <person name="Stursova M."/>
            <person name="Martinez M.J."/>
            <person name="Novotny C."/>
            <person name="Magnuson J.K."/>
            <person name="Spatafora J.W."/>
            <person name="Maurice S."/>
            <person name="Pangilinan J."/>
            <person name="Andreopoulos W."/>
            <person name="LaButti K."/>
            <person name="Hundley H."/>
            <person name="Na H."/>
            <person name="Kuo A."/>
            <person name="Barry K."/>
            <person name="Lipzen A."/>
            <person name="Henrissat B."/>
            <person name="Riley R."/>
            <person name="Ahrendt S."/>
            <person name="Nagy L.G."/>
            <person name="Grigoriev I.V."/>
            <person name="Martin F."/>
            <person name="Rosso M.N."/>
        </authorList>
    </citation>
    <scope>NUCLEOTIDE SEQUENCE</scope>
    <source>
        <strain evidence="1">CBS 384.51</strain>
    </source>
</reference>
<evidence type="ECO:0000313" key="1">
    <source>
        <dbReference type="EMBL" id="KAI0086483.1"/>
    </source>
</evidence>
<keyword evidence="2" id="KW-1185">Reference proteome</keyword>